<evidence type="ECO:0000313" key="2">
    <source>
        <dbReference type="EMBL" id="OCS84346.1"/>
    </source>
</evidence>
<protein>
    <submittedName>
        <fullName evidence="2">Uncharacterized protein</fullName>
    </submittedName>
</protein>
<sequence>MRKGLVAILLVGCVLSACSDEGFPEIVEEEKKITHHVGEQAVISTYSNKEYTWHETIYTIANNGASAEEKFEELERFSVNYVTNAHELDQFIDTLITQFETNTYLQNLTDHQDVLTRIFQAFIVERNATGPLKDFSAAYFANLTGVYVDQVSTDHRIILHNQDIMHDMMSQYKEDKAA</sequence>
<dbReference type="Proteomes" id="UP000093482">
    <property type="component" value="Unassembled WGS sequence"/>
</dbReference>
<dbReference type="PROSITE" id="PS51257">
    <property type="entry name" value="PROKAR_LIPOPROTEIN"/>
    <property type="match status" value="1"/>
</dbReference>
<name>A0A1C0YAY1_9BACL</name>
<dbReference type="EMBL" id="MATO01000079">
    <property type="protein sequence ID" value="OCS84346.1"/>
    <property type="molecule type" value="Genomic_DNA"/>
</dbReference>
<proteinExistence type="predicted"/>
<feature type="signal peptide" evidence="1">
    <location>
        <begin position="1"/>
        <end position="19"/>
    </location>
</feature>
<evidence type="ECO:0000313" key="3">
    <source>
        <dbReference type="Proteomes" id="UP000093482"/>
    </source>
</evidence>
<keyword evidence="3" id="KW-1185">Reference proteome</keyword>
<organism evidence="2 3">
    <name type="scientific">Caryophanon latum</name>
    <dbReference type="NCBI Taxonomy" id="33977"/>
    <lineage>
        <taxon>Bacteria</taxon>
        <taxon>Bacillati</taxon>
        <taxon>Bacillota</taxon>
        <taxon>Bacilli</taxon>
        <taxon>Bacillales</taxon>
        <taxon>Caryophanaceae</taxon>
        <taxon>Caryophanon</taxon>
    </lineage>
</organism>
<reference evidence="2 3" key="1">
    <citation type="submission" date="2016-07" db="EMBL/GenBank/DDBJ databases">
        <title>Caryophanon latum genome sequencing.</title>
        <authorList>
            <person name="Verma A."/>
            <person name="Pal Y."/>
            <person name="Krishnamurthi S."/>
        </authorList>
    </citation>
    <scope>NUCLEOTIDE SEQUENCE [LARGE SCALE GENOMIC DNA]</scope>
    <source>
        <strain evidence="2 3">DSM 14151</strain>
    </source>
</reference>
<gene>
    <name evidence="2" type="ORF">A6K76_15685</name>
</gene>
<comment type="caution">
    <text evidence="2">The sequence shown here is derived from an EMBL/GenBank/DDBJ whole genome shotgun (WGS) entry which is preliminary data.</text>
</comment>
<accession>A0A1C0YAY1</accession>
<dbReference type="AlphaFoldDB" id="A0A1C0YAY1"/>
<evidence type="ECO:0000256" key="1">
    <source>
        <dbReference type="SAM" id="SignalP"/>
    </source>
</evidence>
<dbReference type="OrthoDB" id="2622166at2"/>
<feature type="chain" id="PRO_5008649003" evidence="1">
    <location>
        <begin position="20"/>
        <end position="178"/>
    </location>
</feature>
<dbReference type="RefSeq" id="WP_066466530.1">
    <property type="nucleotide sequence ID" value="NZ_MATO01000079.1"/>
</dbReference>
<keyword evidence="1" id="KW-0732">Signal</keyword>